<evidence type="ECO:0000256" key="4">
    <source>
        <dbReference type="ARBA" id="ARBA00022741"/>
    </source>
</evidence>
<evidence type="ECO:0000256" key="5">
    <source>
        <dbReference type="HAMAP-Rule" id="MF_00841"/>
    </source>
</evidence>
<dbReference type="UniPathway" id="UPA00378"/>
<reference evidence="8 9" key="1">
    <citation type="submission" date="2017-03" db="EMBL/GenBank/DDBJ databases">
        <title>Phylogenomics and comparative genomics of Lactobacillus salivarius, a mammalian gut commensal.</title>
        <authorList>
            <person name="Harris H.M."/>
        </authorList>
    </citation>
    <scope>NUCLEOTIDE SEQUENCE [LARGE SCALE GENOMIC DNA]</scope>
    <source>
        <strain evidence="8 9">JCM 1047</strain>
    </source>
</reference>
<evidence type="ECO:0000256" key="2">
    <source>
        <dbReference type="ARBA" id="ARBA00022676"/>
    </source>
</evidence>
<comment type="subunit">
    <text evidence="5">Homotetramer; a dimer of dimers.</text>
</comment>
<comment type="function">
    <text evidence="5">Required for polymorphic O-glycosylation of the serine-rich repeat protein in this bacteria. Catalyzes the second step in glycosylation by transferring a sugar from a UDP-activated sugar to the terminal GlcNAc moiety of the 3-O-(N-acetyl-alpha-D-glucosaminyl)-L-seryl-[protein] resulting from the first glycosylation step.</text>
</comment>
<feature type="binding site" evidence="5">
    <location>
        <position position="180"/>
    </location>
    <ligand>
        <name>UDP</name>
        <dbReference type="ChEBI" id="CHEBI:58223"/>
    </ligand>
</feature>
<dbReference type="Proteomes" id="UP000192575">
    <property type="component" value="Unassembled WGS sequence"/>
</dbReference>
<comment type="pathway">
    <text evidence="1 5">Protein modification; protein glycosylation.</text>
</comment>
<dbReference type="InterPro" id="IPR058591">
    <property type="entry name" value="Gtf3_N"/>
</dbReference>
<evidence type="ECO:0000313" key="8">
    <source>
        <dbReference type="EMBL" id="OQQ92661.1"/>
    </source>
</evidence>
<accession>A0A1V9RI31</accession>
<dbReference type="InterPro" id="IPR043676">
    <property type="entry name" value="Gtf3"/>
</dbReference>
<comment type="caution">
    <text evidence="8">The sequence shown here is derived from an EMBL/GenBank/DDBJ whole genome shotgun (WGS) entry which is preliminary data.</text>
</comment>
<dbReference type="AlphaFoldDB" id="A0A1V9RI31"/>
<dbReference type="EC" id="2.4.1.-" evidence="5"/>
<comment type="similarity">
    <text evidence="5">Belongs to the Gtf3 glucosyltransferase family.</text>
</comment>
<dbReference type="GO" id="GO:0035251">
    <property type="term" value="F:UDP-glucosyltransferase activity"/>
    <property type="evidence" value="ECO:0007669"/>
    <property type="project" value="InterPro"/>
</dbReference>
<feature type="domain" description="Glucosyltransferase 3-like C-terminal" evidence="7">
    <location>
        <begin position="172"/>
        <end position="328"/>
    </location>
</feature>
<dbReference type="RefSeq" id="WP_081533409.1">
    <property type="nucleotide sequence ID" value="NZ_NBEF01000004.1"/>
</dbReference>
<proteinExistence type="inferred from homology"/>
<sequence length="336" mass="39061">MSIYITNTYALEETAIASRAQRIVKEEAKKLGIKEIRIPYVDYGSEDRNNMSKKIDGVLTGVFPGDTVIYQSPTWNDPNFDIFFMNKLLGIGNLNIIIFIHDIRPMMFLTEQINMPSYIELFNVANYLIVPSKNMAQYLGEKGVTTPMVTQYLWDSNKEMVFQEVPKLKKQINFIGSDAKFMISRNFPINSDVTLDLYGRKNDEMVRAENINYHGFFNEYNLLHELHKGGFGLVWTEDMYCREYMKYNTSFKTSTYLRAGIPLIVHESISCRKMIEDNHWGIIVNSLTEAVEKVRAMTVEEYNSYVDAIREVKYSLDNGYFTKKVLVDSVYKLFIH</sequence>
<gene>
    <name evidence="5" type="primary">gtf3</name>
    <name evidence="8" type="ORF">B6U56_00390</name>
</gene>
<dbReference type="PIRSF" id="PIRSF007023">
    <property type="entry name" value="UDP-Galf_transf"/>
    <property type="match status" value="1"/>
</dbReference>
<dbReference type="Pfam" id="PF26334">
    <property type="entry name" value="Gtf3_N"/>
    <property type="match status" value="1"/>
</dbReference>
<protein>
    <recommendedName>
        <fullName evidence="5">Glucosyltransferase 3</fullName>
        <ecNumber evidence="5">2.4.1.-</ecNumber>
    </recommendedName>
</protein>
<dbReference type="Pfam" id="PF26337">
    <property type="entry name" value="Gtf3_C"/>
    <property type="match status" value="1"/>
</dbReference>
<keyword evidence="4 5" id="KW-0547">Nucleotide-binding</keyword>
<name>A0A1V9RI31_9LACO</name>
<dbReference type="EMBL" id="NBEF01000004">
    <property type="protein sequence ID" value="OQQ92661.1"/>
    <property type="molecule type" value="Genomic_DNA"/>
</dbReference>
<evidence type="ECO:0000259" key="7">
    <source>
        <dbReference type="Pfam" id="PF26337"/>
    </source>
</evidence>
<comment type="domain">
    <text evidence="5">Dimerizes via the C-terminus; dimerization is required for tetramer formation. Binds protein substrate via an exposed loop in the N-terminus.</text>
</comment>
<evidence type="ECO:0000256" key="1">
    <source>
        <dbReference type="ARBA" id="ARBA00004922"/>
    </source>
</evidence>
<keyword evidence="3 5" id="KW-0808">Transferase</keyword>
<keyword evidence="2 5" id="KW-0328">Glycosyltransferase</keyword>
<comment type="caution">
    <text evidence="5">Lacks conserved residue(s) required for the propagation of feature annotation.</text>
</comment>
<dbReference type="Gene3D" id="3.40.50.2000">
    <property type="entry name" value="Glycogen Phosphorylase B"/>
    <property type="match status" value="2"/>
</dbReference>
<organism evidence="8 9">
    <name type="scientific">Ligilactobacillus salivarius</name>
    <dbReference type="NCBI Taxonomy" id="1624"/>
    <lineage>
        <taxon>Bacteria</taxon>
        <taxon>Bacillati</taxon>
        <taxon>Bacillota</taxon>
        <taxon>Bacilli</taxon>
        <taxon>Lactobacillales</taxon>
        <taxon>Lactobacillaceae</taxon>
        <taxon>Ligilactobacillus</taxon>
    </lineage>
</organism>
<feature type="binding site" evidence="5">
    <location>
        <begin position="250"/>
        <end position="255"/>
    </location>
    <ligand>
        <name>UDP</name>
        <dbReference type="ChEBI" id="CHEBI:58223"/>
    </ligand>
</feature>
<dbReference type="InterPro" id="IPR058592">
    <property type="entry name" value="Gtf3_C"/>
</dbReference>
<evidence type="ECO:0000259" key="6">
    <source>
        <dbReference type="Pfam" id="PF26334"/>
    </source>
</evidence>
<evidence type="ECO:0000313" key="9">
    <source>
        <dbReference type="Proteomes" id="UP000192575"/>
    </source>
</evidence>
<dbReference type="GO" id="GO:0000166">
    <property type="term" value="F:nucleotide binding"/>
    <property type="evidence" value="ECO:0007669"/>
    <property type="project" value="UniProtKB-KW"/>
</dbReference>
<feature type="domain" description="Glucosyltransferase 3-like N-terminal" evidence="6">
    <location>
        <begin position="3"/>
        <end position="151"/>
    </location>
</feature>
<dbReference type="HAMAP" id="MF_00841">
    <property type="entry name" value="Gtf3"/>
    <property type="match status" value="1"/>
</dbReference>
<evidence type="ECO:0000256" key="3">
    <source>
        <dbReference type="ARBA" id="ARBA00022679"/>
    </source>
</evidence>